<evidence type="ECO:0000313" key="7">
    <source>
        <dbReference type="EMBL" id="MBD2756005.1"/>
    </source>
</evidence>
<dbReference type="Pfam" id="PF13742">
    <property type="entry name" value="tRNA_anti_2"/>
    <property type="match status" value="1"/>
</dbReference>
<dbReference type="InterPro" id="IPR025824">
    <property type="entry name" value="OB-fold_nuc-bd_dom"/>
</dbReference>
<keyword evidence="2" id="KW-0540">Nuclease</keyword>
<dbReference type="InterPro" id="IPR003753">
    <property type="entry name" value="Exonuc_VII_L"/>
</dbReference>
<dbReference type="Pfam" id="PF02601">
    <property type="entry name" value="Exonuc_VII_L"/>
    <property type="match status" value="1"/>
</dbReference>
<reference evidence="7" key="1">
    <citation type="submission" date="2020-09" db="EMBL/GenBank/DDBJ databases">
        <authorList>
            <person name="Kim M.K."/>
        </authorList>
    </citation>
    <scope>NUCLEOTIDE SEQUENCE</scope>
    <source>
        <strain evidence="7">BT704</strain>
    </source>
</reference>
<evidence type="ECO:0000259" key="6">
    <source>
        <dbReference type="Pfam" id="PF13742"/>
    </source>
</evidence>
<dbReference type="PANTHER" id="PTHR30008">
    <property type="entry name" value="EXODEOXYRIBONUCLEASE 7 LARGE SUBUNIT"/>
    <property type="match status" value="1"/>
</dbReference>
<dbReference type="Proteomes" id="UP000653797">
    <property type="component" value="Unassembled WGS sequence"/>
</dbReference>
<keyword evidence="1" id="KW-0963">Cytoplasm</keyword>
<keyword evidence="3" id="KW-0378">Hydrolase</keyword>
<dbReference type="EMBL" id="JACXAA010000010">
    <property type="protein sequence ID" value="MBD2756005.1"/>
    <property type="molecule type" value="Genomic_DNA"/>
</dbReference>
<keyword evidence="8" id="KW-1185">Reference proteome</keyword>
<dbReference type="RefSeq" id="WP_191041622.1">
    <property type="nucleotide sequence ID" value="NZ_JACXAA010000010.1"/>
</dbReference>
<dbReference type="GO" id="GO:0009318">
    <property type="term" value="C:exodeoxyribonuclease VII complex"/>
    <property type="evidence" value="ECO:0007669"/>
    <property type="project" value="InterPro"/>
</dbReference>
<gene>
    <name evidence="7" type="ORF">IC230_24115</name>
</gene>
<sequence length="399" mass="45179">MSPIRLSDLAFTLEAVIDEAFGQKAVWVVAETSDIKNYPDRGYCFLTLVERESGKETVAKLDACIWRRNYHTINEFQQETGVAFARNIQLLLLVSVGFSPVYGLRLEILKIDPSYTLGNLERERQAVLDSLVTNRPDLVWREADQYITANQLLPRPTVMQRLALITAPNSDGWRDFRHELAQNPFGYDFVVDEFLTQVQGQGAERAICGRLDQIRTSGVAYDAVVIVRGGGSQLDFGSFDTYLMGETVAGFNIPILAGIGHERNVSITDLLCHQSVKTPTKAAAFLIEHNRQFEESCLLLRDRLRVVAHEALLSAREQLDRETERLRFVSQNFLRDRHTDLTEKAVTLRHLDPSNVLRRGYALLLRNGRILTQTTDVKSGEILQVQMRDGMITTKVVEL</sequence>
<evidence type="ECO:0000256" key="1">
    <source>
        <dbReference type="ARBA" id="ARBA00022490"/>
    </source>
</evidence>
<evidence type="ECO:0000256" key="3">
    <source>
        <dbReference type="ARBA" id="ARBA00022801"/>
    </source>
</evidence>
<evidence type="ECO:0000313" key="8">
    <source>
        <dbReference type="Proteomes" id="UP000653797"/>
    </source>
</evidence>
<feature type="domain" description="Exonuclease VII large subunit C-terminal" evidence="5">
    <location>
        <begin position="148"/>
        <end position="327"/>
    </location>
</feature>
<accession>A0A927B5G0</accession>
<dbReference type="GO" id="GO:0008855">
    <property type="term" value="F:exodeoxyribonuclease VII activity"/>
    <property type="evidence" value="ECO:0007669"/>
    <property type="project" value="InterPro"/>
</dbReference>
<keyword evidence="4" id="KW-0269">Exonuclease</keyword>
<organism evidence="7 8">
    <name type="scientific">Spirosoma validum</name>
    <dbReference type="NCBI Taxonomy" id="2771355"/>
    <lineage>
        <taxon>Bacteria</taxon>
        <taxon>Pseudomonadati</taxon>
        <taxon>Bacteroidota</taxon>
        <taxon>Cytophagia</taxon>
        <taxon>Cytophagales</taxon>
        <taxon>Cytophagaceae</taxon>
        <taxon>Spirosoma</taxon>
    </lineage>
</organism>
<dbReference type="InterPro" id="IPR020579">
    <property type="entry name" value="Exonuc_VII_lsu_C"/>
</dbReference>
<name>A0A927B5G0_9BACT</name>
<proteinExistence type="predicted"/>
<dbReference type="GO" id="GO:0006308">
    <property type="term" value="P:DNA catabolic process"/>
    <property type="evidence" value="ECO:0007669"/>
    <property type="project" value="InterPro"/>
</dbReference>
<evidence type="ECO:0000259" key="5">
    <source>
        <dbReference type="Pfam" id="PF02601"/>
    </source>
</evidence>
<dbReference type="AlphaFoldDB" id="A0A927B5G0"/>
<evidence type="ECO:0000256" key="2">
    <source>
        <dbReference type="ARBA" id="ARBA00022722"/>
    </source>
</evidence>
<dbReference type="GO" id="GO:0003676">
    <property type="term" value="F:nucleic acid binding"/>
    <property type="evidence" value="ECO:0007669"/>
    <property type="project" value="InterPro"/>
</dbReference>
<dbReference type="PANTHER" id="PTHR30008:SF0">
    <property type="entry name" value="EXODEOXYRIBONUCLEASE 7 LARGE SUBUNIT"/>
    <property type="match status" value="1"/>
</dbReference>
<feature type="domain" description="OB-fold nucleic acid binding" evidence="6">
    <location>
        <begin position="6"/>
        <end position="111"/>
    </location>
</feature>
<comment type="caution">
    <text evidence="7">The sequence shown here is derived from an EMBL/GenBank/DDBJ whole genome shotgun (WGS) entry which is preliminary data.</text>
</comment>
<evidence type="ECO:0000256" key="4">
    <source>
        <dbReference type="ARBA" id="ARBA00022839"/>
    </source>
</evidence>
<protein>
    <submittedName>
        <fullName evidence="7">Exodeoxyribonuclease VII large subunit</fullName>
    </submittedName>
</protein>